<dbReference type="GO" id="GO:0007023">
    <property type="term" value="P:post-chaperonin tubulin folding pathway"/>
    <property type="evidence" value="ECO:0007669"/>
    <property type="project" value="InterPro"/>
</dbReference>
<comment type="similarity">
    <text evidence="1">Belongs to the TBCD family.</text>
</comment>
<dbReference type="Pfam" id="PF23579">
    <property type="entry name" value="ARM_TBCD"/>
    <property type="match status" value="1"/>
</dbReference>
<dbReference type="KEGG" id="fas:105266791"/>
<dbReference type="EMBL" id="GBYB01002243">
    <property type="protein sequence ID" value="JAG72010.1"/>
    <property type="molecule type" value="Transcribed_RNA"/>
</dbReference>
<dbReference type="InterPro" id="IPR022577">
    <property type="entry name" value="TBCD_C"/>
</dbReference>
<reference evidence="9" key="2">
    <citation type="submission" date="2025-04" db="UniProtKB">
        <authorList>
            <consortium name="RefSeq"/>
        </authorList>
    </citation>
    <scope>IDENTIFICATION</scope>
</reference>
<feature type="domain" description="Tubulin-folding cofactor D C-terminal" evidence="5">
    <location>
        <begin position="865"/>
        <end position="1048"/>
    </location>
</feature>
<evidence type="ECO:0000256" key="2">
    <source>
        <dbReference type="ARBA" id="ARBA00015003"/>
    </source>
</evidence>
<dbReference type="Gene3D" id="1.25.10.10">
    <property type="entry name" value="Leucine-rich Repeat Variant"/>
    <property type="match status" value="3"/>
</dbReference>
<protein>
    <recommendedName>
        <fullName evidence="2">Tubulin-specific chaperone D</fullName>
    </recommendedName>
</protein>
<dbReference type="Proteomes" id="UP000694866">
    <property type="component" value="Unplaced"/>
</dbReference>
<dbReference type="GO" id="GO:0000226">
    <property type="term" value="P:microtubule cytoskeleton organization"/>
    <property type="evidence" value="ECO:0007669"/>
    <property type="project" value="TreeGrafter"/>
</dbReference>
<dbReference type="OrthoDB" id="10253476at2759"/>
<sequence>MVLNDGPDADTIGCGFNSFQEIEEVKKLVAHLDVPASSPVLIECNRDRFKFILSLYQEQPHLLDPFLDDILAPMLALVKNDDIPDTTKHNTFTYMFLLMNVKGYKKIVTYLPHEVMDLLPVLRLLERQDPLDPDTWETRYVLLIWLSIISKIPFPLSRLETTEDVEPSQTILGRILNLCKQYCVVSGACSKAAVFLISNFLTRSDVKRLHLEEMITWCLSSLQRDPTTHGPLAVLASILKHSAREDLKPHCQRIFDSITKLELSKSGHAGDLVCRYEMKVIQRIGLIVLRPKLATWRYKKKGQTINLLQDSPKTPEESIKDPPTEISSEADEEDVPPVTEEIIEQLIQGLRDKVITIRWSAAKGIARITSRLPVDLGDEVVGFVLNLFSGREQDTAWHGGCLALAELGRRGLLLPHRLPDVIPVVLKALVFDEPRAYGSIGGIIRDAACYVCWSFARAFEPHIFQPHVQEIASTLLIVTCFDREINCRRAGSAAFQENVGRQGNFPHGIDILTVADYFEVGVRSNAYLKISVHIAQYKEYTVPMIDHLVQRKIGHWDTAIRELSAKALGNLTFRDVYYMVETVLPILIDNLRSIDLNVRHGSILAIAEILEALHGHFGGSIEARIGVPEVEEIEKIIGMFRSRGQFKGLGGELMKQACATLISKCSQVHFPVGRDVVGEWQRLLEECLSHEVAGVRLRAAEAHSSFFLEYYSQDDNKDDRDTIVSRYLENLKSSHQTVRIGFAEAMGYFPGFLLKERFEDIVSGVIECTCITEESSKWAESRKKALQSLTMVLQTLGVKEMETWRPFVSRMYRCYLLALKEYTIDSRGDIGAWVREASMSGLHVLTNLVAQGNMSEVLEKDLMGEIVGGIAQQAVERIDRTRVQAGMVFCGLLYRQPNLPNIPHHQELMEIFPNDECRDCIDWKTASHTFPRFIKMLAFPVYTEHLLRGIIFSVGGLSESLVKYSSVSLFSYLNEMGEETLKELMGKVLTIFEESHRQERMITAILAFLDRLLSSGCVQVVLDDPESPIPEKMLGLLKRELKCMGNVKHITASIKVFSQLLQVRGSVGKQAFTQLSILLCNKFQCIRKVTAIRIYEAFTLYGEDMDLPEENLMKILTELNGTDWEQPVDVVRPKRNHLCELMGVPIPVIKKKLIGMS</sequence>
<dbReference type="GO" id="GO:0016328">
    <property type="term" value="C:lateral plasma membrane"/>
    <property type="evidence" value="ECO:0007669"/>
    <property type="project" value="TreeGrafter"/>
</dbReference>
<feature type="domain" description="Tubulin-folding cofactor D ARM repeats" evidence="6">
    <location>
        <begin position="273"/>
        <end position="509"/>
    </location>
</feature>
<organism evidence="7">
    <name type="scientific">Fopius arisanus</name>
    <dbReference type="NCBI Taxonomy" id="64838"/>
    <lineage>
        <taxon>Eukaryota</taxon>
        <taxon>Metazoa</taxon>
        <taxon>Ecdysozoa</taxon>
        <taxon>Arthropoda</taxon>
        <taxon>Hexapoda</taxon>
        <taxon>Insecta</taxon>
        <taxon>Pterygota</taxon>
        <taxon>Neoptera</taxon>
        <taxon>Endopterygota</taxon>
        <taxon>Hymenoptera</taxon>
        <taxon>Apocrita</taxon>
        <taxon>Ichneumonoidea</taxon>
        <taxon>Braconidae</taxon>
        <taxon>Opiinae</taxon>
        <taxon>Fopius</taxon>
    </lineage>
</organism>
<dbReference type="AlphaFoldDB" id="A0A0C9PME1"/>
<evidence type="ECO:0000256" key="3">
    <source>
        <dbReference type="ARBA" id="ARBA00023186"/>
    </source>
</evidence>
<dbReference type="GO" id="GO:0070830">
    <property type="term" value="P:bicellular tight junction assembly"/>
    <property type="evidence" value="ECO:0007669"/>
    <property type="project" value="TreeGrafter"/>
</dbReference>
<keyword evidence="8" id="KW-1185">Reference proteome</keyword>
<proteinExistence type="inferred from homology"/>
<name>A0A0C9PME1_9HYME</name>
<keyword evidence="3" id="KW-0143">Chaperone</keyword>
<evidence type="ECO:0000256" key="1">
    <source>
        <dbReference type="ARBA" id="ARBA00006853"/>
    </source>
</evidence>
<evidence type="ECO:0000313" key="9">
    <source>
        <dbReference type="RefSeq" id="XP_011303507.1"/>
    </source>
</evidence>
<accession>A0A0C9PME1</accession>
<dbReference type="GeneID" id="105266791"/>
<dbReference type="InterPro" id="IPR016024">
    <property type="entry name" value="ARM-type_fold"/>
</dbReference>
<dbReference type="GO" id="GO:0005096">
    <property type="term" value="F:GTPase activator activity"/>
    <property type="evidence" value="ECO:0007669"/>
    <property type="project" value="InterPro"/>
</dbReference>
<feature type="region of interest" description="Disordered" evidence="4">
    <location>
        <begin position="307"/>
        <end position="334"/>
    </location>
</feature>
<dbReference type="InterPro" id="IPR058033">
    <property type="entry name" value="ARM_TBCD_2nd"/>
</dbReference>
<evidence type="ECO:0000259" key="6">
    <source>
        <dbReference type="Pfam" id="PF25767"/>
    </source>
</evidence>
<dbReference type="PANTHER" id="PTHR12658:SF0">
    <property type="entry name" value="TUBULIN-SPECIFIC CHAPERONE D"/>
    <property type="match status" value="1"/>
</dbReference>
<reference evidence="7" key="1">
    <citation type="submission" date="2015-01" db="EMBL/GenBank/DDBJ databases">
        <title>Transcriptome Assembly of Fopius arisanus.</title>
        <authorList>
            <person name="Geib S."/>
        </authorList>
    </citation>
    <scope>NUCLEOTIDE SEQUENCE</scope>
</reference>
<dbReference type="GO" id="GO:0007021">
    <property type="term" value="P:tubulin complex assembly"/>
    <property type="evidence" value="ECO:0007669"/>
    <property type="project" value="InterPro"/>
</dbReference>
<dbReference type="InterPro" id="IPR033162">
    <property type="entry name" value="TBCD"/>
</dbReference>
<evidence type="ECO:0000256" key="4">
    <source>
        <dbReference type="SAM" id="MobiDB-lite"/>
    </source>
</evidence>
<accession>A0A9R1U1B0</accession>
<gene>
    <name evidence="7 9" type="primary">TBCD</name>
    <name evidence="7" type="ORF">g.9065</name>
</gene>
<dbReference type="InterPro" id="IPR011989">
    <property type="entry name" value="ARM-like"/>
</dbReference>
<evidence type="ECO:0000313" key="8">
    <source>
        <dbReference type="Proteomes" id="UP000694866"/>
    </source>
</evidence>
<dbReference type="RefSeq" id="XP_011303507.1">
    <property type="nucleotide sequence ID" value="XM_011305205.1"/>
</dbReference>
<dbReference type="Pfam" id="PF25767">
    <property type="entry name" value="ARM_TBCD_2nd"/>
    <property type="match status" value="1"/>
</dbReference>
<dbReference type="CTD" id="6904"/>
<dbReference type="PANTHER" id="PTHR12658">
    <property type="entry name" value="BETA-TUBULIN COFACTOR D"/>
    <property type="match status" value="1"/>
</dbReference>
<evidence type="ECO:0000259" key="5">
    <source>
        <dbReference type="Pfam" id="PF12612"/>
    </source>
</evidence>
<feature type="compositionally biased region" description="Basic and acidic residues" evidence="4">
    <location>
        <begin position="313"/>
        <end position="323"/>
    </location>
</feature>
<evidence type="ECO:0000313" key="7">
    <source>
        <dbReference type="EMBL" id="JAG72010.1"/>
    </source>
</evidence>
<dbReference type="SUPFAM" id="SSF48371">
    <property type="entry name" value="ARM repeat"/>
    <property type="match status" value="2"/>
</dbReference>
<dbReference type="GO" id="GO:0048487">
    <property type="term" value="F:beta-tubulin binding"/>
    <property type="evidence" value="ECO:0007669"/>
    <property type="project" value="InterPro"/>
</dbReference>
<dbReference type="Pfam" id="PF12612">
    <property type="entry name" value="TFCD_C"/>
    <property type="match status" value="1"/>
</dbReference>
<dbReference type="GO" id="GO:0034333">
    <property type="term" value="P:adherens junction assembly"/>
    <property type="evidence" value="ECO:0007669"/>
    <property type="project" value="TreeGrafter"/>
</dbReference>